<evidence type="ECO:0000313" key="2">
    <source>
        <dbReference type="EMBL" id="RBW52629.1"/>
    </source>
</evidence>
<dbReference type="AlphaFoldDB" id="A0A366WW02"/>
<comment type="caution">
    <text evidence="2">The sequence shown here is derived from an EMBL/GenBank/DDBJ whole genome shotgun (WGS) entry which is preliminary data.</text>
</comment>
<evidence type="ECO:0000259" key="1">
    <source>
        <dbReference type="Pfam" id="PF05099"/>
    </source>
</evidence>
<dbReference type="InterPro" id="IPR007791">
    <property type="entry name" value="DjlA_N"/>
</dbReference>
<dbReference type="CDD" id="cd07176">
    <property type="entry name" value="terB"/>
    <property type="match status" value="1"/>
</dbReference>
<dbReference type="EMBL" id="QOCE01000038">
    <property type="protein sequence ID" value="RBW52629.1"/>
    <property type="molecule type" value="Genomic_DNA"/>
</dbReference>
<gene>
    <name evidence="2" type="ORF">DS909_15345</name>
</gene>
<accession>A0A366WW02</accession>
<protein>
    <recommendedName>
        <fullName evidence="1">Co-chaperone DjlA N-terminal domain-containing protein</fullName>
    </recommendedName>
</protein>
<dbReference type="Gene3D" id="1.10.3680.10">
    <property type="entry name" value="TerB-like"/>
    <property type="match status" value="1"/>
</dbReference>
<dbReference type="SUPFAM" id="SSF158682">
    <property type="entry name" value="TerB-like"/>
    <property type="match status" value="1"/>
</dbReference>
<reference evidence="2 3" key="1">
    <citation type="submission" date="2018-07" db="EMBL/GenBank/DDBJ databases">
        <title>Modular assembly of carbohydrate-degrading microbial communities in the ocean.</title>
        <authorList>
            <person name="Enke T.N."/>
            <person name="Datta M.S."/>
            <person name="Schwartzman J.A."/>
            <person name="Cermak N."/>
            <person name="Schmitz D.A."/>
            <person name="Barrere J."/>
            <person name="Cordero O.X."/>
        </authorList>
    </citation>
    <scope>NUCLEOTIDE SEQUENCE [LARGE SCALE GENOMIC DNA]</scope>
    <source>
        <strain evidence="2 3">C3M10</strain>
    </source>
</reference>
<name>A0A366WW02_9RHOB</name>
<proteinExistence type="predicted"/>
<evidence type="ECO:0000313" key="3">
    <source>
        <dbReference type="Proteomes" id="UP000252706"/>
    </source>
</evidence>
<dbReference type="Proteomes" id="UP000252706">
    <property type="component" value="Unassembled WGS sequence"/>
</dbReference>
<dbReference type="Pfam" id="PF05099">
    <property type="entry name" value="TerB"/>
    <property type="match status" value="1"/>
</dbReference>
<dbReference type="InterPro" id="IPR029024">
    <property type="entry name" value="TerB-like"/>
</dbReference>
<organism evidence="2 3">
    <name type="scientific">Phaeobacter gallaeciensis</name>
    <dbReference type="NCBI Taxonomy" id="60890"/>
    <lineage>
        <taxon>Bacteria</taxon>
        <taxon>Pseudomonadati</taxon>
        <taxon>Pseudomonadota</taxon>
        <taxon>Alphaproteobacteria</taxon>
        <taxon>Rhodobacterales</taxon>
        <taxon>Roseobacteraceae</taxon>
        <taxon>Phaeobacter</taxon>
    </lineage>
</organism>
<sequence>MGSIVQTALTLEDKRAGREHRESLVAFFVKSRQHEAWPEDKASDDPQFVLAIPLLVIAGSNSPGERDVDQLVQLLKISPIFRGYPEDELQSLIHDCVQAKSEMNVEQTCANVSESLSLPLRETALSLAMQVVLIDGSYDEIEHDKLFEIAMALGIESDRFLHMFEVLVILHRTLD</sequence>
<feature type="domain" description="Co-chaperone DjlA N-terminal" evidence="1">
    <location>
        <begin position="82"/>
        <end position="160"/>
    </location>
</feature>